<dbReference type="PANTHER" id="PTHR27001">
    <property type="entry name" value="OS01G0253100 PROTEIN"/>
    <property type="match status" value="1"/>
</dbReference>
<feature type="region of interest" description="Disordered" evidence="3">
    <location>
        <begin position="55"/>
        <end position="79"/>
    </location>
</feature>
<feature type="compositionally biased region" description="Low complexity" evidence="3">
    <location>
        <begin position="62"/>
        <end position="79"/>
    </location>
</feature>
<feature type="transmembrane region" description="Helical" evidence="4">
    <location>
        <begin position="764"/>
        <end position="782"/>
    </location>
</feature>
<keyword evidence="2" id="KW-0067">ATP-binding</keyword>
<reference evidence="6 7" key="1">
    <citation type="journal article" date="2018" name="Cell">
        <title>The Chara Genome: Secondary Complexity and Implications for Plant Terrestrialization.</title>
        <authorList>
            <person name="Nishiyama T."/>
            <person name="Sakayama H."/>
            <person name="Vries J.D."/>
            <person name="Buschmann H."/>
            <person name="Saint-Marcoux D."/>
            <person name="Ullrich K.K."/>
            <person name="Haas F.B."/>
            <person name="Vanderstraeten L."/>
            <person name="Becker D."/>
            <person name="Lang D."/>
            <person name="Vosolsobe S."/>
            <person name="Rombauts S."/>
            <person name="Wilhelmsson P.K.I."/>
            <person name="Janitza P."/>
            <person name="Kern R."/>
            <person name="Heyl A."/>
            <person name="Rumpler F."/>
            <person name="Villalobos L.I.A.C."/>
            <person name="Clay J.M."/>
            <person name="Skokan R."/>
            <person name="Toyoda A."/>
            <person name="Suzuki Y."/>
            <person name="Kagoshima H."/>
            <person name="Schijlen E."/>
            <person name="Tajeshwar N."/>
            <person name="Catarino B."/>
            <person name="Hetherington A.J."/>
            <person name="Saltykova A."/>
            <person name="Bonnot C."/>
            <person name="Breuninger H."/>
            <person name="Symeonidi A."/>
            <person name="Radhakrishnan G.V."/>
            <person name="Van Nieuwerburgh F."/>
            <person name="Deforce D."/>
            <person name="Chang C."/>
            <person name="Karol K.G."/>
            <person name="Hedrich R."/>
            <person name="Ulvskov P."/>
            <person name="Glockner G."/>
            <person name="Delwiche C.F."/>
            <person name="Petrasek J."/>
            <person name="Van de Peer Y."/>
            <person name="Friml J."/>
            <person name="Beilby M."/>
            <person name="Dolan L."/>
            <person name="Kohara Y."/>
            <person name="Sugano S."/>
            <person name="Fujiyama A."/>
            <person name="Delaux P.-M."/>
            <person name="Quint M."/>
            <person name="TheiBen G."/>
            <person name="Hagemann M."/>
            <person name="Harholt J."/>
            <person name="Dunand C."/>
            <person name="Zachgo S."/>
            <person name="Langdale J."/>
            <person name="Maumus F."/>
            <person name="Straeten D.V.D."/>
            <person name="Gould S.B."/>
            <person name="Rensing S.A."/>
        </authorList>
    </citation>
    <scope>NUCLEOTIDE SEQUENCE [LARGE SCALE GENOMIC DNA]</scope>
    <source>
        <strain evidence="6 7">S276</strain>
    </source>
</reference>
<dbReference type="InterPro" id="IPR000719">
    <property type="entry name" value="Prot_kinase_dom"/>
</dbReference>
<dbReference type="AlphaFoldDB" id="A0A388KTY8"/>
<dbReference type="Proteomes" id="UP000265515">
    <property type="component" value="Unassembled WGS sequence"/>
</dbReference>
<comment type="caution">
    <text evidence="6">The sequence shown here is derived from an EMBL/GenBank/DDBJ whole genome shotgun (WGS) entry which is preliminary data.</text>
</comment>
<accession>A0A388KTY8</accession>
<feature type="domain" description="Protein kinase" evidence="5">
    <location>
        <begin position="563"/>
        <end position="897"/>
    </location>
</feature>
<evidence type="ECO:0000259" key="5">
    <source>
        <dbReference type="PROSITE" id="PS50011"/>
    </source>
</evidence>
<dbReference type="Gene3D" id="1.10.510.10">
    <property type="entry name" value="Transferase(Phosphotransferase) domain 1"/>
    <property type="match status" value="1"/>
</dbReference>
<keyword evidence="7" id="KW-1185">Reference proteome</keyword>
<evidence type="ECO:0000256" key="1">
    <source>
        <dbReference type="ARBA" id="ARBA00022741"/>
    </source>
</evidence>
<feature type="compositionally biased region" description="Low complexity" evidence="3">
    <location>
        <begin position="415"/>
        <end position="452"/>
    </location>
</feature>
<dbReference type="InterPro" id="IPR001245">
    <property type="entry name" value="Ser-Thr/Tyr_kinase_cat_dom"/>
</dbReference>
<gene>
    <name evidence="6" type="ORF">CBR_g16860</name>
</gene>
<feature type="transmembrane region" description="Helical" evidence="4">
    <location>
        <begin position="459"/>
        <end position="483"/>
    </location>
</feature>
<keyword evidence="1" id="KW-0547">Nucleotide-binding</keyword>
<evidence type="ECO:0000256" key="3">
    <source>
        <dbReference type="SAM" id="MobiDB-lite"/>
    </source>
</evidence>
<dbReference type="GO" id="GO:0005524">
    <property type="term" value="F:ATP binding"/>
    <property type="evidence" value="ECO:0007669"/>
    <property type="project" value="UniProtKB-KW"/>
</dbReference>
<dbReference type="Pfam" id="PF07714">
    <property type="entry name" value="PK_Tyr_Ser-Thr"/>
    <property type="match status" value="1"/>
</dbReference>
<feature type="region of interest" description="Disordered" evidence="3">
    <location>
        <begin position="310"/>
        <end position="331"/>
    </location>
</feature>
<keyword evidence="4" id="KW-1133">Transmembrane helix</keyword>
<keyword evidence="4" id="KW-0472">Membrane</keyword>
<keyword evidence="4" id="KW-0812">Transmembrane</keyword>
<evidence type="ECO:0000313" key="7">
    <source>
        <dbReference type="Proteomes" id="UP000265515"/>
    </source>
</evidence>
<dbReference type="SUPFAM" id="SSF56112">
    <property type="entry name" value="Protein kinase-like (PK-like)"/>
    <property type="match status" value="1"/>
</dbReference>
<evidence type="ECO:0000313" key="6">
    <source>
        <dbReference type="EMBL" id="GBG73517.1"/>
    </source>
</evidence>
<dbReference type="PANTHER" id="PTHR27001:SF764">
    <property type="entry name" value="OS05G0387700 PROTEIN"/>
    <property type="match status" value="1"/>
</dbReference>
<evidence type="ECO:0000256" key="4">
    <source>
        <dbReference type="SAM" id="Phobius"/>
    </source>
</evidence>
<dbReference type="SUPFAM" id="SSF63829">
    <property type="entry name" value="Calcium-dependent phosphotriesterase"/>
    <property type="match status" value="1"/>
</dbReference>
<dbReference type="InterPro" id="IPR011009">
    <property type="entry name" value="Kinase-like_dom_sf"/>
</dbReference>
<proteinExistence type="predicted"/>
<feature type="region of interest" description="Disordered" evidence="3">
    <location>
        <begin position="399"/>
        <end position="452"/>
    </location>
</feature>
<sequence>MANVSIVESSLLSLRGDVLANSPCVGCFIPALVLSPNDKVVYFSQQTGSNESVVRRARRRAVLSSPPSSSSSSSSSSAQSSSSWYELADLTSWKGGGHWVTALETLDENQTIVASVKDGDRIWKVKVNAGVDFADARSDFITNITSPSFGMVMHPRRPILFASVPPSRLLKIPLPLPGGPTEEGDLPLEQPEEESLLLAGGNVTGFHSALNGSDVRFDQPRISSRSISSNGSYLYVADTQNKVVSRVNTETGATTTVVFTQFANSTPYLPLATALTSDDCNLFVAGTVVADLTVTVRLVSFSAPNGRPLTATGRPVATVNDPSAQTATGSTSQTLGMTVSVAPRLVLSRMDEYLYLSTGNGHIFEFEVNRSDLYRCSSTDPADPPGFIRNFSYYSADRDISPASSGSGPPPSQPPSSSSGGEILSAPSTRRGPSSPESPPSSSSSIPTTTGGKQRFKTVHVVAVAILGSAVVVLVLALLVVAVRRSRWCERDRDGPEQPLTPHAQLLHHHSREPPLLGTRMAAARQLFSPRAPARPSAAAAAAAYPRFPGRKWSIENSSAANYDAHIALEGGGGSKKRRVMIKVFEANLLDITVQQQFVHNVGLLGQICDEPAPAPVGSSPQVGGGGGGVMACICKPLGYSIDGSKAIIIQQFFPCGNFLERLVPDTRADHDSPPVFEWSSRLYAVQQIAGALRRLHGLSPPVHHGNIKSSNVFIEGPGYPYLRVYLTDARLSRPTRAGMLVDEGGYLAPECSFERDLTTRSDVFAFGVLLFQIVCGAAAMVDLQEMDPRSGSGSGLGWGSWSATADKSLWYDAAARGRGAPRERGRLISLVKYARRQMESRRRVSERTADMVDPRLRRRLTEEERAKLTEVMKLAYTCTDEKPARRMSIADVYETLCRELPPSESLVSTAI</sequence>
<dbReference type="Gramene" id="GBG73517">
    <property type="protein sequence ID" value="GBG73517"/>
    <property type="gene ID" value="CBR_g16860"/>
</dbReference>
<protein>
    <recommendedName>
        <fullName evidence="5">Protein kinase domain-containing protein</fullName>
    </recommendedName>
</protein>
<organism evidence="6 7">
    <name type="scientific">Chara braunii</name>
    <name type="common">Braun's stonewort</name>
    <dbReference type="NCBI Taxonomy" id="69332"/>
    <lineage>
        <taxon>Eukaryota</taxon>
        <taxon>Viridiplantae</taxon>
        <taxon>Streptophyta</taxon>
        <taxon>Charophyceae</taxon>
        <taxon>Charales</taxon>
        <taxon>Characeae</taxon>
        <taxon>Chara</taxon>
    </lineage>
</organism>
<dbReference type="GO" id="GO:0004672">
    <property type="term" value="F:protein kinase activity"/>
    <property type="evidence" value="ECO:0007669"/>
    <property type="project" value="InterPro"/>
</dbReference>
<dbReference type="OrthoDB" id="4062651at2759"/>
<evidence type="ECO:0000256" key="2">
    <source>
        <dbReference type="ARBA" id="ARBA00022840"/>
    </source>
</evidence>
<name>A0A388KTY8_CHABU</name>
<dbReference type="PROSITE" id="PS50011">
    <property type="entry name" value="PROTEIN_KINASE_DOM"/>
    <property type="match status" value="1"/>
</dbReference>
<dbReference type="EMBL" id="BFEA01000185">
    <property type="protein sequence ID" value="GBG73517.1"/>
    <property type="molecule type" value="Genomic_DNA"/>
</dbReference>
<dbReference type="GO" id="GO:0005886">
    <property type="term" value="C:plasma membrane"/>
    <property type="evidence" value="ECO:0007669"/>
    <property type="project" value="TreeGrafter"/>
</dbReference>